<sequence>MTDQRSQKRQDDRKTRREWTVPDCTGRTAVVTGATSGVGFEVAKRLARAGARVVLAVRNPDKGRASLDAIRAEVQGAAVEQERLDVASLASVRDFTRRLAEAGAPVDILVNNAGIMDVPRREVTPDGFELQLATNFLGHFALTAGLLDALRASSGGGRVVNLGSLAVNFPTTRLDLADLQLQRRYSGMRAYGQSKLAALLFAFELGRRSGRGSWGVTSTAAHPGSCTTNLQVTGKRFGEDTTKRPVNATTLVMRVPGLHQGADQGALPVLRAATDPGARSGDYFGPSRNFEAVGAPGHARVPRAARDPRLAAGLWERAVELTGARWPGAGAAQGPAPE</sequence>
<dbReference type="SUPFAM" id="SSF51735">
    <property type="entry name" value="NAD(P)-binding Rossmann-fold domains"/>
    <property type="match status" value="1"/>
</dbReference>
<protein>
    <submittedName>
        <fullName evidence="4">SDR family oxidoreductase</fullName>
    </submittedName>
</protein>
<evidence type="ECO:0000313" key="4">
    <source>
        <dbReference type="EMBL" id="GAA3735911.1"/>
    </source>
</evidence>
<dbReference type="PRINTS" id="PR00080">
    <property type="entry name" value="SDRFAMILY"/>
</dbReference>
<dbReference type="InterPro" id="IPR036291">
    <property type="entry name" value="NAD(P)-bd_dom_sf"/>
</dbReference>
<keyword evidence="2" id="KW-0560">Oxidoreductase</keyword>
<dbReference type="InterPro" id="IPR020904">
    <property type="entry name" value="Sc_DH/Rdtase_CS"/>
</dbReference>
<dbReference type="EMBL" id="BAABEP010000024">
    <property type="protein sequence ID" value="GAA3735911.1"/>
    <property type="molecule type" value="Genomic_DNA"/>
</dbReference>
<accession>A0ABP7FCS9</accession>
<dbReference type="InterPro" id="IPR002347">
    <property type="entry name" value="SDR_fam"/>
</dbReference>
<keyword evidence="5" id="KW-1185">Reference proteome</keyword>
<comment type="similarity">
    <text evidence="1 3">Belongs to the short-chain dehydrogenases/reductases (SDR) family.</text>
</comment>
<proteinExistence type="inferred from homology"/>
<evidence type="ECO:0000256" key="1">
    <source>
        <dbReference type="ARBA" id="ARBA00006484"/>
    </source>
</evidence>
<dbReference type="Pfam" id="PF00106">
    <property type="entry name" value="adh_short"/>
    <property type="match status" value="1"/>
</dbReference>
<dbReference type="PANTHER" id="PTHR24320">
    <property type="entry name" value="RETINOL DEHYDROGENASE"/>
    <property type="match status" value="1"/>
</dbReference>
<dbReference type="PROSITE" id="PS00061">
    <property type="entry name" value="ADH_SHORT"/>
    <property type="match status" value="1"/>
</dbReference>
<dbReference type="PANTHER" id="PTHR24320:SF148">
    <property type="entry name" value="NAD(P)-BINDING ROSSMANN-FOLD SUPERFAMILY PROTEIN"/>
    <property type="match status" value="1"/>
</dbReference>
<evidence type="ECO:0000256" key="3">
    <source>
        <dbReference type="RuleBase" id="RU000363"/>
    </source>
</evidence>
<dbReference type="NCBIfam" id="NF004513">
    <property type="entry name" value="PRK05854.1"/>
    <property type="match status" value="1"/>
</dbReference>
<dbReference type="PRINTS" id="PR00081">
    <property type="entry name" value="GDHRDH"/>
</dbReference>
<gene>
    <name evidence="4" type="ORF">GCM10023082_36240</name>
</gene>
<name>A0ABP7FCS9_9ACTN</name>
<dbReference type="Gene3D" id="3.40.50.720">
    <property type="entry name" value="NAD(P)-binding Rossmann-like Domain"/>
    <property type="match status" value="1"/>
</dbReference>
<evidence type="ECO:0000256" key="2">
    <source>
        <dbReference type="ARBA" id="ARBA00023002"/>
    </source>
</evidence>
<dbReference type="NCBIfam" id="NF004846">
    <property type="entry name" value="PRK06197.1"/>
    <property type="match status" value="1"/>
</dbReference>
<dbReference type="Proteomes" id="UP001499884">
    <property type="component" value="Unassembled WGS sequence"/>
</dbReference>
<reference evidence="5" key="1">
    <citation type="journal article" date="2019" name="Int. J. Syst. Evol. Microbiol.">
        <title>The Global Catalogue of Microorganisms (GCM) 10K type strain sequencing project: providing services to taxonomists for standard genome sequencing and annotation.</title>
        <authorList>
            <consortium name="The Broad Institute Genomics Platform"/>
            <consortium name="The Broad Institute Genome Sequencing Center for Infectious Disease"/>
            <person name="Wu L."/>
            <person name="Ma J."/>
        </authorList>
    </citation>
    <scope>NUCLEOTIDE SEQUENCE [LARGE SCALE GENOMIC DNA]</scope>
    <source>
        <strain evidence="5">JCM 30846</strain>
    </source>
</reference>
<organism evidence="4 5">
    <name type="scientific">Streptomyces tremellae</name>
    <dbReference type="NCBI Taxonomy" id="1124239"/>
    <lineage>
        <taxon>Bacteria</taxon>
        <taxon>Bacillati</taxon>
        <taxon>Actinomycetota</taxon>
        <taxon>Actinomycetes</taxon>
        <taxon>Kitasatosporales</taxon>
        <taxon>Streptomycetaceae</taxon>
        <taxon>Streptomyces</taxon>
    </lineage>
</organism>
<comment type="caution">
    <text evidence="4">The sequence shown here is derived from an EMBL/GenBank/DDBJ whole genome shotgun (WGS) entry which is preliminary data.</text>
</comment>
<evidence type="ECO:0000313" key="5">
    <source>
        <dbReference type="Proteomes" id="UP001499884"/>
    </source>
</evidence>
<dbReference type="RefSeq" id="WP_345648188.1">
    <property type="nucleotide sequence ID" value="NZ_BAABEP010000024.1"/>
</dbReference>